<gene>
    <name evidence="1" type="ORF">MA20_48245</name>
</gene>
<reference evidence="1 2" key="1">
    <citation type="submission" date="2014-09" db="EMBL/GenBank/DDBJ databases">
        <title>Draft genome of Bradyrhizobium japonicum Is-34.</title>
        <authorList>
            <person name="Tsurumaru H."/>
            <person name="Yamakawa T."/>
            <person name="Hashimoto S."/>
            <person name="Okizaki K."/>
            <person name="Kanesaki Y."/>
            <person name="Yoshikawa H."/>
            <person name="Yajima S."/>
        </authorList>
    </citation>
    <scope>NUCLEOTIDE SEQUENCE [LARGE SCALE GENOMIC DNA]</scope>
    <source>
        <strain evidence="1 2">Is-34</strain>
    </source>
</reference>
<comment type="caution">
    <text evidence="1">The sequence shown here is derived from an EMBL/GenBank/DDBJ whole genome shotgun (WGS) entry which is preliminary data.</text>
</comment>
<dbReference type="AlphaFoldDB" id="A0A0A3YGG1"/>
<organism evidence="1 2">
    <name type="scientific">Bradyrhizobium japonicum</name>
    <dbReference type="NCBI Taxonomy" id="375"/>
    <lineage>
        <taxon>Bacteria</taxon>
        <taxon>Pseudomonadati</taxon>
        <taxon>Pseudomonadota</taxon>
        <taxon>Alphaproteobacteria</taxon>
        <taxon>Hyphomicrobiales</taxon>
        <taxon>Nitrobacteraceae</taxon>
        <taxon>Bradyrhizobium</taxon>
    </lineage>
</organism>
<name>A0A0A3YGG1_BRAJP</name>
<dbReference type="Proteomes" id="UP000030377">
    <property type="component" value="Unassembled WGS sequence"/>
</dbReference>
<evidence type="ECO:0000313" key="2">
    <source>
        <dbReference type="Proteomes" id="UP000030377"/>
    </source>
</evidence>
<accession>A0A0A3YGG1</accession>
<protein>
    <submittedName>
        <fullName evidence="1">Uncharacterized protein</fullName>
    </submittedName>
</protein>
<evidence type="ECO:0000313" key="1">
    <source>
        <dbReference type="EMBL" id="KGT72788.1"/>
    </source>
</evidence>
<dbReference type="EMBL" id="JRPN01000172">
    <property type="protein sequence ID" value="KGT72788.1"/>
    <property type="molecule type" value="Genomic_DNA"/>
</dbReference>
<sequence length="76" mass="9041">MKRVQFAAAEELRSFCKQAEVQLVLEYRDVNGKQRQVILQENDLDQVETYFTEPEVMAYYRKDGIFYEVVASWAQK</sequence>
<proteinExistence type="predicted"/>